<dbReference type="SUPFAM" id="SSF56436">
    <property type="entry name" value="C-type lectin-like"/>
    <property type="match status" value="1"/>
</dbReference>
<dbReference type="InterPro" id="IPR042095">
    <property type="entry name" value="SUMF_sf"/>
</dbReference>
<gene>
    <name evidence="1" type="ORF">SDC9_157534</name>
</gene>
<protein>
    <recommendedName>
        <fullName evidence="2">Sulfatase-modifying factor enzyme domain-containing protein</fullName>
    </recommendedName>
</protein>
<comment type="caution">
    <text evidence="1">The sequence shown here is derived from an EMBL/GenBank/DDBJ whole genome shotgun (WGS) entry which is preliminary data.</text>
</comment>
<evidence type="ECO:0000313" key="1">
    <source>
        <dbReference type="EMBL" id="MPN10239.1"/>
    </source>
</evidence>
<reference evidence="1" key="1">
    <citation type="submission" date="2019-08" db="EMBL/GenBank/DDBJ databases">
        <authorList>
            <person name="Kucharzyk K."/>
            <person name="Murdoch R.W."/>
            <person name="Higgins S."/>
            <person name="Loffler F."/>
        </authorList>
    </citation>
    <scope>NUCLEOTIDE SEQUENCE</scope>
</reference>
<organism evidence="1">
    <name type="scientific">bioreactor metagenome</name>
    <dbReference type="NCBI Taxonomy" id="1076179"/>
    <lineage>
        <taxon>unclassified sequences</taxon>
        <taxon>metagenomes</taxon>
        <taxon>ecological metagenomes</taxon>
    </lineage>
</organism>
<evidence type="ECO:0008006" key="2">
    <source>
        <dbReference type="Google" id="ProtNLM"/>
    </source>
</evidence>
<dbReference type="EMBL" id="VSSQ01056387">
    <property type="protein sequence ID" value="MPN10239.1"/>
    <property type="molecule type" value="Genomic_DNA"/>
</dbReference>
<sequence length="280" mass="29288">MYDGRLCSVPGVDPTTYINFDAASKSATDKGEGWHIMSIWERAALIHCCANNKKIPRGNTYYGRHHSATYEFGARQDGGKPGDTTGDPAARTLTGSGPASWRHNAEQFGIDDLCGNIYEWLVGFKLVDGVIKMISDNYFDQAETSWPGSLGALDSTGGTTDGTGVTDAGAPVFASAVTKKTGEEKYAVQPTYSSRAAATGYTVPIGLILAGIAPATRISGTYDTDGAPNGALYMRNVGERLPLAGGSWGDTAHAGVACLDLANLRSTSGSSVGARPCFVA</sequence>
<dbReference type="InterPro" id="IPR016187">
    <property type="entry name" value="CTDL_fold"/>
</dbReference>
<name>A0A645FA87_9ZZZZ</name>
<proteinExistence type="predicted"/>
<dbReference type="AlphaFoldDB" id="A0A645FA87"/>
<accession>A0A645FA87</accession>
<dbReference type="Gene3D" id="3.90.1580.10">
    <property type="entry name" value="paralog of FGE (formylglycine-generating enzyme)"/>
    <property type="match status" value="1"/>
</dbReference>